<organism evidence="2">
    <name type="scientific">freshwater metagenome</name>
    <dbReference type="NCBI Taxonomy" id="449393"/>
    <lineage>
        <taxon>unclassified sequences</taxon>
        <taxon>metagenomes</taxon>
        <taxon>ecological metagenomes</taxon>
    </lineage>
</organism>
<dbReference type="AlphaFoldDB" id="A0A6J6SD47"/>
<name>A0A6J6SD47_9ZZZZ</name>
<accession>A0A6J6SD47</accession>
<gene>
    <name evidence="2" type="ORF">UFOPK2602_02411</name>
</gene>
<sequence>MCDNGGKHVAASEGCARRVEVPLRVVENDRALRTTGKRNRRGEQSVVRADDHAAAPGNLDRDRTP</sequence>
<protein>
    <submittedName>
        <fullName evidence="2">Unannotated protein</fullName>
    </submittedName>
</protein>
<evidence type="ECO:0000256" key="1">
    <source>
        <dbReference type="SAM" id="MobiDB-lite"/>
    </source>
</evidence>
<feature type="region of interest" description="Disordered" evidence="1">
    <location>
        <begin position="30"/>
        <end position="65"/>
    </location>
</feature>
<evidence type="ECO:0000313" key="2">
    <source>
        <dbReference type="EMBL" id="CAB4732329.1"/>
    </source>
</evidence>
<reference evidence="2" key="1">
    <citation type="submission" date="2020-05" db="EMBL/GenBank/DDBJ databases">
        <authorList>
            <person name="Chiriac C."/>
            <person name="Salcher M."/>
            <person name="Ghai R."/>
            <person name="Kavagutti S V."/>
        </authorList>
    </citation>
    <scope>NUCLEOTIDE SEQUENCE</scope>
</reference>
<feature type="compositionally biased region" description="Basic and acidic residues" evidence="1">
    <location>
        <begin position="48"/>
        <end position="65"/>
    </location>
</feature>
<proteinExistence type="predicted"/>
<dbReference type="EMBL" id="CAEZXX010000258">
    <property type="protein sequence ID" value="CAB4732329.1"/>
    <property type="molecule type" value="Genomic_DNA"/>
</dbReference>